<keyword evidence="15" id="KW-1185">Reference proteome</keyword>
<dbReference type="InterPro" id="IPR036100">
    <property type="entry name" value="QueA_sf"/>
</dbReference>
<comment type="similarity">
    <text evidence="9 13">Belongs to the QueA family.</text>
</comment>
<organism evidence="14 15">
    <name type="scientific">Thermodesulfovibrio yellowstonii</name>
    <dbReference type="NCBI Taxonomy" id="28262"/>
    <lineage>
        <taxon>Bacteria</taxon>
        <taxon>Pseudomonadati</taxon>
        <taxon>Nitrospirota</taxon>
        <taxon>Thermodesulfovibrionia</taxon>
        <taxon>Thermodesulfovibrionales</taxon>
        <taxon>Thermodesulfovibrionaceae</taxon>
        <taxon>Thermodesulfovibrio</taxon>
    </lineage>
</organism>
<dbReference type="NCBIfam" id="TIGR00113">
    <property type="entry name" value="queA"/>
    <property type="match status" value="1"/>
</dbReference>
<dbReference type="Proteomes" id="UP001144297">
    <property type="component" value="Unassembled WGS sequence"/>
</dbReference>
<comment type="caution">
    <text evidence="14">The sequence shown here is derived from an EMBL/GenBank/DDBJ whole genome shotgun (WGS) entry which is preliminary data.</text>
</comment>
<evidence type="ECO:0000256" key="5">
    <source>
        <dbReference type="ARBA" id="ARBA00022679"/>
    </source>
</evidence>
<accession>A0A9W6LJP0</accession>
<dbReference type="NCBIfam" id="NF001140">
    <property type="entry name" value="PRK00147.1"/>
    <property type="match status" value="1"/>
</dbReference>
<dbReference type="GO" id="GO:0008616">
    <property type="term" value="P:tRNA queuosine(34) biosynthetic process"/>
    <property type="evidence" value="ECO:0007669"/>
    <property type="project" value="UniProtKB-UniRule"/>
</dbReference>
<sequence>MKITELNYTLPTDLIAQKPLSERDKSRLLVLHKNTGEIEHRIFYEIVEYLNEGDILIINNTKVIPARLIAEKPSGGKIEILLIKEKKCSSQNVVWEVMTKGSYEGEVFIDEFIAELRNNCDGRYIVFKNMTSPKVRNLINEKGFMPLPPYIKRKPIQSDRQDYQTVYAKMNGSIAAPTAGLHFTKELLETIISKGVKLREITLHVGVGTFKPIKVDKLQEHKMDPEYFEIDKTLIEEIYAIKKAGKRIFSVGTTTTRALEGYASGKYEDRGSDNYKIKGSTDIFIYPEFSFKIVDALITNFHLPKSTPLAMVYAFCEMQKVKKAYREAIEKGYRFFSYGDAMLII</sequence>
<comment type="subunit">
    <text evidence="3 13">Monomer.</text>
</comment>
<evidence type="ECO:0000256" key="12">
    <source>
        <dbReference type="ARBA" id="ARBA00076160"/>
    </source>
</evidence>
<evidence type="ECO:0000256" key="13">
    <source>
        <dbReference type="HAMAP-Rule" id="MF_00113"/>
    </source>
</evidence>
<dbReference type="InterPro" id="IPR042118">
    <property type="entry name" value="QueA_dom1"/>
</dbReference>
<dbReference type="PANTHER" id="PTHR30307:SF0">
    <property type="entry name" value="S-ADENOSYLMETHIONINE:TRNA RIBOSYLTRANSFERASE-ISOMERASE"/>
    <property type="match status" value="1"/>
</dbReference>
<keyword evidence="6 13" id="KW-0949">S-adenosyl-L-methionine</keyword>
<name>A0A9W6LJP0_9BACT</name>
<evidence type="ECO:0000313" key="14">
    <source>
        <dbReference type="EMBL" id="GLI53416.1"/>
    </source>
</evidence>
<dbReference type="EMBL" id="BSDX01000001">
    <property type="protein sequence ID" value="GLI53416.1"/>
    <property type="molecule type" value="Genomic_DNA"/>
</dbReference>
<keyword evidence="7 13" id="KW-0671">Queuosine biosynthesis</keyword>
<dbReference type="HAMAP" id="MF_00113">
    <property type="entry name" value="QueA"/>
    <property type="match status" value="1"/>
</dbReference>
<evidence type="ECO:0000256" key="3">
    <source>
        <dbReference type="ARBA" id="ARBA00011245"/>
    </source>
</evidence>
<evidence type="ECO:0000256" key="1">
    <source>
        <dbReference type="ARBA" id="ARBA00004496"/>
    </source>
</evidence>
<gene>
    <name evidence="13 14" type="primary">queA</name>
    <name evidence="14" type="ORF">TISLANDTSLP1_11090</name>
</gene>
<dbReference type="GO" id="GO:0005737">
    <property type="term" value="C:cytoplasm"/>
    <property type="evidence" value="ECO:0007669"/>
    <property type="project" value="UniProtKB-SubCell"/>
</dbReference>
<comment type="function">
    <text evidence="13">Transfers and isomerizes the ribose moiety from AdoMet to the 7-aminomethyl group of 7-deazaguanine (preQ1-tRNA) to give epoxyqueuosine (oQ-tRNA).</text>
</comment>
<reference evidence="14" key="1">
    <citation type="submission" date="2022-12" db="EMBL/GenBank/DDBJ databases">
        <title>Reference genome sequencing for broad-spectrum identification of bacterial and archaeal isolates by mass spectrometry.</title>
        <authorList>
            <person name="Sekiguchi Y."/>
            <person name="Tourlousse D.M."/>
        </authorList>
    </citation>
    <scope>NUCLEOTIDE SEQUENCE</scope>
    <source>
        <strain evidence="14">TSL-P1</strain>
    </source>
</reference>
<evidence type="ECO:0000256" key="4">
    <source>
        <dbReference type="ARBA" id="ARBA00022490"/>
    </source>
</evidence>
<dbReference type="Pfam" id="PF02547">
    <property type="entry name" value="Queuosine_synth"/>
    <property type="match status" value="1"/>
</dbReference>
<dbReference type="InterPro" id="IPR042119">
    <property type="entry name" value="QueA_dom2"/>
</dbReference>
<dbReference type="InterPro" id="IPR003699">
    <property type="entry name" value="QueA"/>
</dbReference>
<evidence type="ECO:0000256" key="6">
    <source>
        <dbReference type="ARBA" id="ARBA00022691"/>
    </source>
</evidence>
<dbReference type="SUPFAM" id="SSF111337">
    <property type="entry name" value="QueA-like"/>
    <property type="match status" value="1"/>
</dbReference>
<evidence type="ECO:0000256" key="8">
    <source>
        <dbReference type="ARBA" id="ARBA00052751"/>
    </source>
</evidence>
<dbReference type="FunFam" id="2.40.10.240:FF:000002">
    <property type="entry name" value="S-adenosylmethionine:tRNA ribosyltransferase-isomerase"/>
    <property type="match status" value="1"/>
</dbReference>
<keyword evidence="5 13" id="KW-0808">Transferase</keyword>
<protein>
    <recommendedName>
        <fullName evidence="11 13">S-adenosylmethionine:tRNA ribosyltransferase-isomerase</fullName>
        <ecNumber evidence="10 13">2.4.99.17</ecNumber>
    </recommendedName>
    <alternativeName>
        <fullName evidence="12 13">Queuosine biosynthesis protein QueA</fullName>
    </alternativeName>
</protein>
<evidence type="ECO:0000256" key="7">
    <source>
        <dbReference type="ARBA" id="ARBA00022785"/>
    </source>
</evidence>
<dbReference type="EC" id="2.4.99.17" evidence="10 13"/>
<evidence type="ECO:0000313" key="15">
    <source>
        <dbReference type="Proteomes" id="UP001144297"/>
    </source>
</evidence>
<comment type="catalytic activity">
    <reaction evidence="8 13">
        <text>7-aminomethyl-7-carbaguanosine(34) in tRNA + S-adenosyl-L-methionine = epoxyqueuosine(34) in tRNA + adenine + L-methionine + 2 H(+)</text>
        <dbReference type="Rhea" id="RHEA:32155"/>
        <dbReference type="Rhea" id="RHEA-COMP:10342"/>
        <dbReference type="Rhea" id="RHEA-COMP:18582"/>
        <dbReference type="ChEBI" id="CHEBI:15378"/>
        <dbReference type="ChEBI" id="CHEBI:16708"/>
        <dbReference type="ChEBI" id="CHEBI:57844"/>
        <dbReference type="ChEBI" id="CHEBI:59789"/>
        <dbReference type="ChEBI" id="CHEBI:82833"/>
        <dbReference type="ChEBI" id="CHEBI:194443"/>
        <dbReference type="EC" id="2.4.99.17"/>
    </reaction>
</comment>
<evidence type="ECO:0000256" key="2">
    <source>
        <dbReference type="ARBA" id="ARBA00004691"/>
    </source>
</evidence>
<dbReference type="SMR" id="A0A9W6LJP0"/>
<dbReference type="Gene3D" id="3.40.1780.10">
    <property type="entry name" value="QueA-like"/>
    <property type="match status" value="1"/>
</dbReference>
<comment type="subcellular location">
    <subcellularLocation>
        <location evidence="1 13">Cytoplasm</location>
    </subcellularLocation>
</comment>
<evidence type="ECO:0000256" key="9">
    <source>
        <dbReference type="ARBA" id="ARBA00061210"/>
    </source>
</evidence>
<evidence type="ECO:0000256" key="10">
    <source>
        <dbReference type="ARBA" id="ARBA00066503"/>
    </source>
</evidence>
<dbReference type="FunFam" id="3.40.1780.10:FF:000001">
    <property type="entry name" value="S-adenosylmethionine:tRNA ribosyltransferase-isomerase"/>
    <property type="match status" value="1"/>
</dbReference>
<dbReference type="AlphaFoldDB" id="A0A9W6LJP0"/>
<dbReference type="Gene3D" id="2.40.10.240">
    <property type="entry name" value="QueA-like"/>
    <property type="match status" value="1"/>
</dbReference>
<proteinExistence type="inferred from homology"/>
<comment type="pathway">
    <text evidence="2 13">tRNA modification; tRNA-queuosine biosynthesis.</text>
</comment>
<evidence type="ECO:0000256" key="11">
    <source>
        <dbReference type="ARBA" id="ARBA00069325"/>
    </source>
</evidence>
<dbReference type="PANTHER" id="PTHR30307">
    <property type="entry name" value="S-ADENOSYLMETHIONINE:TRNA RIBOSYLTRANSFERASE-ISOMERASE"/>
    <property type="match status" value="1"/>
</dbReference>
<keyword evidence="4 13" id="KW-0963">Cytoplasm</keyword>
<dbReference type="GO" id="GO:0051075">
    <property type="term" value="F:S-adenosylmethionine:tRNA ribosyltransferase-isomerase activity"/>
    <property type="evidence" value="ECO:0007669"/>
    <property type="project" value="UniProtKB-EC"/>
</dbReference>